<dbReference type="Pfam" id="PF14659">
    <property type="entry name" value="Phage_int_SAM_3"/>
    <property type="match status" value="1"/>
</dbReference>
<sequence>EGSVYQRADGRWVAQATSPSGGQAVPLRQDPGGRSRQAHHRPGGVSEHRTPPPERQTVAGFLEGWLENTARPSVRASTYESYSGVVRHHLIPDLGRIRLSRLTPDEVQGMLNRKLEAGLSPRRVDYLRGILHRALNQALRWGLVGRNVAGLVRSPKQVRYEI</sequence>
<protein>
    <submittedName>
        <fullName evidence="4">Integrase family protein</fullName>
    </submittedName>
</protein>
<dbReference type="PROSITE" id="PS51900">
    <property type="entry name" value="CB"/>
    <property type="match status" value="1"/>
</dbReference>
<dbReference type="Gene3D" id="1.10.150.130">
    <property type="match status" value="1"/>
</dbReference>
<evidence type="ECO:0000256" key="2">
    <source>
        <dbReference type="SAM" id="MobiDB-lite"/>
    </source>
</evidence>
<reference evidence="4" key="1">
    <citation type="submission" date="2013-08" db="EMBL/GenBank/DDBJ databases">
        <authorList>
            <person name="Mendez C."/>
            <person name="Richter M."/>
            <person name="Ferrer M."/>
            <person name="Sanchez J."/>
        </authorList>
    </citation>
    <scope>NUCLEOTIDE SEQUENCE</scope>
</reference>
<dbReference type="InterPro" id="IPR010998">
    <property type="entry name" value="Integrase_recombinase_N"/>
</dbReference>
<proteinExistence type="predicted"/>
<feature type="non-terminal residue" evidence="4">
    <location>
        <position position="162"/>
    </location>
</feature>
<evidence type="ECO:0000256" key="1">
    <source>
        <dbReference type="ARBA" id="ARBA00023125"/>
    </source>
</evidence>
<evidence type="ECO:0000313" key="4">
    <source>
        <dbReference type="EMBL" id="EQD48314.1"/>
    </source>
</evidence>
<feature type="non-terminal residue" evidence="4">
    <location>
        <position position="1"/>
    </location>
</feature>
<dbReference type="EMBL" id="AUZZ01005769">
    <property type="protein sequence ID" value="EQD48314.1"/>
    <property type="molecule type" value="Genomic_DNA"/>
</dbReference>
<dbReference type="GO" id="GO:0003677">
    <property type="term" value="F:DNA binding"/>
    <property type="evidence" value="ECO:0007669"/>
    <property type="project" value="UniProtKB-KW"/>
</dbReference>
<comment type="caution">
    <text evidence="4">The sequence shown here is derived from an EMBL/GenBank/DDBJ whole genome shotgun (WGS) entry which is preliminary data.</text>
</comment>
<accession>T1B5T5</accession>
<dbReference type="SUPFAM" id="SSF56349">
    <property type="entry name" value="DNA breaking-rejoining enzymes"/>
    <property type="match status" value="1"/>
</dbReference>
<dbReference type="GO" id="GO:0015074">
    <property type="term" value="P:DNA integration"/>
    <property type="evidence" value="ECO:0007669"/>
    <property type="project" value="InterPro"/>
</dbReference>
<gene>
    <name evidence="4" type="ORF">B2A_08019</name>
</gene>
<dbReference type="InterPro" id="IPR004107">
    <property type="entry name" value="Integrase_SAM-like_N"/>
</dbReference>
<dbReference type="InterPro" id="IPR011010">
    <property type="entry name" value="DNA_brk_join_enz"/>
</dbReference>
<feature type="region of interest" description="Disordered" evidence="2">
    <location>
        <begin position="1"/>
        <end position="54"/>
    </location>
</feature>
<keyword evidence="1" id="KW-0238">DNA-binding</keyword>
<dbReference type="InterPro" id="IPR044068">
    <property type="entry name" value="CB"/>
</dbReference>
<evidence type="ECO:0000259" key="3">
    <source>
        <dbReference type="PROSITE" id="PS51900"/>
    </source>
</evidence>
<organism evidence="4">
    <name type="scientific">mine drainage metagenome</name>
    <dbReference type="NCBI Taxonomy" id="410659"/>
    <lineage>
        <taxon>unclassified sequences</taxon>
        <taxon>metagenomes</taxon>
        <taxon>ecological metagenomes</taxon>
    </lineage>
</organism>
<reference evidence="4" key="2">
    <citation type="journal article" date="2014" name="ISME J.">
        <title>Microbial stratification in low pH oxic and suboxic macroscopic growths along an acid mine drainage.</title>
        <authorList>
            <person name="Mendez-Garcia C."/>
            <person name="Mesa V."/>
            <person name="Sprenger R.R."/>
            <person name="Richter M."/>
            <person name="Diez M.S."/>
            <person name="Solano J."/>
            <person name="Bargiela R."/>
            <person name="Golyshina O.V."/>
            <person name="Manteca A."/>
            <person name="Ramos J.L."/>
            <person name="Gallego J.R."/>
            <person name="Llorente I."/>
            <person name="Martins Dos Santos V.A."/>
            <person name="Jensen O.N."/>
            <person name="Pelaez A.I."/>
            <person name="Sanchez J."/>
            <person name="Ferrer M."/>
        </authorList>
    </citation>
    <scope>NUCLEOTIDE SEQUENCE</scope>
</reference>
<name>T1B5T5_9ZZZZ</name>
<dbReference type="AlphaFoldDB" id="T1B5T5"/>
<feature type="domain" description="Core-binding (CB)" evidence="3">
    <location>
        <begin position="56"/>
        <end position="139"/>
    </location>
</feature>